<feature type="domain" description="DDE Tnp4" evidence="3">
    <location>
        <begin position="139"/>
        <end position="288"/>
    </location>
</feature>
<reference evidence="5" key="1">
    <citation type="journal article" date="2015" name="ISME J.">
        <title>Draft Genome Sequence of Streptomyces incarnatus NRRL8089, which Produces the Nucleoside Antibiotic Sinefungin.</title>
        <authorList>
            <person name="Oshima K."/>
            <person name="Hattori M."/>
            <person name="Shimizu H."/>
            <person name="Fukuda K."/>
            <person name="Nemoto M."/>
            <person name="Inagaki K."/>
            <person name="Tamura T."/>
        </authorList>
    </citation>
    <scope>NUCLEOTIDE SEQUENCE</scope>
    <source>
        <strain evidence="5">FACHB-1375</strain>
    </source>
</reference>
<comment type="caution">
    <text evidence="5">The sequence shown here is derived from an EMBL/GenBank/DDBJ whole genome shotgun (WGS) entry which is preliminary data.</text>
</comment>
<dbReference type="RefSeq" id="WP_190462441.1">
    <property type="nucleotide sequence ID" value="NZ_JACJPW010000007.1"/>
</dbReference>
<feature type="domain" description="Transposase Helix-turn-helix" evidence="4">
    <location>
        <begin position="61"/>
        <end position="111"/>
    </location>
</feature>
<evidence type="ECO:0000256" key="1">
    <source>
        <dbReference type="ARBA" id="ARBA00001968"/>
    </source>
</evidence>
<sequence length="298" mass="34548">MSQLREYIEKHPSESQRLVGLDYERLIELIRQAESLHNQKPKAIEQKKTRIIKAGGGRQAKLNLTDQILLTLVYLHHLPTFQMLGVQFGISESAANYIFHYWLEILRELLPASLVEQVKKNGSEWAWIEEILSQFELIVDSCEQPRERPTEYQEQKKYYSGKKKNHTFKNQFIVMPTGKEIVDVVVGKPGATSDIKIWRERARELSDNQKFQGDKAYVGEPAIDTPHKKTRSKGITVEQKQDNQKKARTRVVVEHLIRLVKTFRISAERFRLKSTTYEPVILAVCGLIRWRIGAIVLA</sequence>
<dbReference type="PANTHER" id="PTHR23080:SF141">
    <property type="entry name" value="TRANSPOSASE HELIX-TURN-HELIX DOMAIN-CONTAINING PROTEIN"/>
    <property type="match status" value="1"/>
</dbReference>
<dbReference type="EMBL" id="JACJPW010000007">
    <property type="protein sequence ID" value="MBD2180341.1"/>
    <property type="molecule type" value="Genomic_DNA"/>
</dbReference>
<accession>A0A926VAR8</accession>
<organism evidence="5 6">
    <name type="scientific">Aerosakkonema funiforme FACHB-1375</name>
    <dbReference type="NCBI Taxonomy" id="2949571"/>
    <lineage>
        <taxon>Bacteria</taxon>
        <taxon>Bacillati</taxon>
        <taxon>Cyanobacteriota</taxon>
        <taxon>Cyanophyceae</taxon>
        <taxon>Oscillatoriophycideae</taxon>
        <taxon>Aerosakkonematales</taxon>
        <taxon>Aerosakkonemataceae</taxon>
        <taxon>Aerosakkonema</taxon>
    </lineage>
</organism>
<reference evidence="5" key="2">
    <citation type="submission" date="2020-08" db="EMBL/GenBank/DDBJ databases">
        <authorList>
            <person name="Chen M."/>
            <person name="Teng W."/>
            <person name="Zhao L."/>
            <person name="Hu C."/>
            <person name="Zhou Y."/>
            <person name="Han B."/>
            <person name="Song L."/>
            <person name="Shu W."/>
        </authorList>
    </citation>
    <scope>NUCLEOTIDE SEQUENCE</scope>
    <source>
        <strain evidence="5">FACHB-1375</strain>
    </source>
</reference>
<proteinExistence type="predicted"/>
<evidence type="ECO:0000259" key="4">
    <source>
        <dbReference type="Pfam" id="PF13613"/>
    </source>
</evidence>
<gene>
    <name evidence="5" type="ORF">H6G03_04315</name>
</gene>
<dbReference type="PANTHER" id="PTHR23080">
    <property type="entry name" value="THAP DOMAIN PROTEIN"/>
    <property type="match status" value="1"/>
</dbReference>
<keyword evidence="2" id="KW-0479">Metal-binding</keyword>
<dbReference type="GO" id="GO:0046872">
    <property type="term" value="F:metal ion binding"/>
    <property type="evidence" value="ECO:0007669"/>
    <property type="project" value="UniProtKB-KW"/>
</dbReference>
<comment type="cofactor">
    <cofactor evidence="1">
        <name>a divalent metal cation</name>
        <dbReference type="ChEBI" id="CHEBI:60240"/>
    </cofactor>
</comment>
<dbReference type="Pfam" id="PF13613">
    <property type="entry name" value="HTH_Tnp_4"/>
    <property type="match status" value="1"/>
</dbReference>
<evidence type="ECO:0000256" key="2">
    <source>
        <dbReference type="ARBA" id="ARBA00022723"/>
    </source>
</evidence>
<protein>
    <submittedName>
        <fullName evidence="5">Transposase family protein</fullName>
    </submittedName>
</protein>
<dbReference type="InterPro" id="IPR027805">
    <property type="entry name" value="Transposase_HTH_dom"/>
</dbReference>
<dbReference type="InterPro" id="IPR027806">
    <property type="entry name" value="HARBI1_dom"/>
</dbReference>
<name>A0A926VAR8_9CYAN</name>
<keyword evidence="6" id="KW-1185">Reference proteome</keyword>
<evidence type="ECO:0000313" key="5">
    <source>
        <dbReference type="EMBL" id="MBD2180341.1"/>
    </source>
</evidence>
<dbReference type="AlphaFoldDB" id="A0A926VAR8"/>
<evidence type="ECO:0000259" key="3">
    <source>
        <dbReference type="Pfam" id="PF13359"/>
    </source>
</evidence>
<dbReference type="Proteomes" id="UP000641646">
    <property type="component" value="Unassembled WGS sequence"/>
</dbReference>
<evidence type="ECO:0000313" key="6">
    <source>
        <dbReference type="Proteomes" id="UP000641646"/>
    </source>
</evidence>
<dbReference type="Pfam" id="PF13359">
    <property type="entry name" value="DDE_Tnp_4"/>
    <property type="match status" value="1"/>
</dbReference>